<dbReference type="GO" id="GO:0046872">
    <property type="term" value="F:metal ion binding"/>
    <property type="evidence" value="ECO:0007669"/>
    <property type="project" value="UniProtKB-KW"/>
</dbReference>
<dbReference type="AlphaFoldDB" id="A0A7V3VSS4"/>
<evidence type="ECO:0000256" key="4">
    <source>
        <dbReference type="ARBA" id="ARBA00022989"/>
    </source>
</evidence>
<dbReference type="EMBL" id="DTPE01000040">
    <property type="protein sequence ID" value="HGE74671.1"/>
    <property type="molecule type" value="Genomic_DNA"/>
</dbReference>
<sequence>MKNVELYTLKEEIANAVTHGIGALLAIAGLVLLIVFSGIYGNSWYIVSLTVYGSSLVMLYTMSTIYHSLPVGTAKNVFEILDHSSIYLLIAGTYTPFELLTLKGPTGWTFFGITWGMAIAGIVFKVFFVRKFVILSTLVYIVMGWMIIFAIKPLILALPENAILFLVLGGLLYTIGTIFYVRRKMKYHHAIWHLFVLGGSAFHFFAILFYVLPISNVLNR</sequence>
<dbReference type="GO" id="GO:0016020">
    <property type="term" value="C:membrane"/>
    <property type="evidence" value="ECO:0007669"/>
    <property type="project" value="InterPro"/>
</dbReference>
<comment type="subcellular location">
    <subcellularLocation>
        <location evidence="1">Endomembrane system</location>
        <topology evidence="1">Multi-pass membrane protein</topology>
    </subcellularLocation>
</comment>
<keyword evidence="6" id="KW-0862">Zinc</keyword>
<dbReference type="PANTHER" id="PTHR20855:SF129">
    <property type="entry name" value="HEMOLYSIN-3 HOMOLOG"/>
    <property type="match status" value="1"/>
</dbReference>
<evidence type="ECO:0000256" key="3">
    <source>
        <dbReference type="ARBA" id="ARBA00022692"/>
    </source>
</evidence>
<keyword evidence="3 7" id="KW-0812">Transmembrane</keyword>
<evidence type="ECO:0000256" key="5">
    <source>
        <dbReference type="ARBA" id="ARBA00023136"/>
    </source>
</evidence>
<feature type="binding site" evidence="6">
    <location>
        <position position="193"/>
    </location>
    <ligand>
        <name>Zn(2+)</name>
        <dbReference type="ChEBI" id="CHEBI:29105"/>
    </ligand>
</feature>
<dbReference type="PANTHER" id="PTHR20855">
    <property type="entry name" value="ADIPOR/PROGESTIN RECEPTOR-RELATED"/>
    <property type="match status" value="1"/>
</dbReference>
<dbReference type="InterPro" id="IPR004254">
    <property type="entry name" value="AdipoR/HlyIII-related"/>
</dbReference>
<evidence type="ECO:0000256" key="6">
    <source>
        <dbReference type="PIRSR" id="PIRSR604254-1"/>
    </source>
</evidence>
<feature type="transmembrane region" description="Helical" evidence="7">
    <location>
        <begin position="21"/>
        <end position="40"/>
    </location>
</feature>
<comment type="caution">
    <text evidence="8">The sequence shown here is derived from an EMBL/GenBank/DDBJ whole genome shotgun (WGS) entry which is preliminary data.</text>
</comment>
<dbReference type="GO" id="GO:0012505">
    <property type="term" value="C:endomembrane system"/>
    <property type="evidence" value="ECO:0007669"/>
    <property type="project" value="UniProtKB-SubCell"/>
</dbReference>
<dbReference type="InterPro" id="IPR005744">
    <property type="entry name" value="Hy-lIII"/>
</dbReference>
<organism evidence="8">
    <name type="scientific">Mesoaciditoga lauensis</name>
    <dbReference type="NCBI Taxonomy" id="1495039"/>
    <lineage>
        <taxon>Bacteria</taxon>
        <taxon>Thermotogati</taxon>
        <taxon>Thermotogota</taxon>
        <taxon>Thermotogae</taxon>
        <taxon>Mesoaciditogales</taxon>
        <taxon>Mesoaciditogaceae</taxon>
        <taxon>Mesoaciditoga</taxon>
    </lineage>
</organism>
<keyword evidence="6" id="KW-0479">Metal-binding</keyword>
<evidence type="ECO:0000256" key="2">
    <source>
        <dbReference type="ARBA" id="ARBA00008488"/>
    </source>
</evidence>
<evidence type="ECO:0000313" key="8">
    <source>
        <dbReference type="EMBL" id="HGE74671.1"/>
    </source>
</evidence>
<feature type="binding site" evidence="6">
    <location>
        <position position="67"/>
    </location>
    <ligand>
        <name>Zn(2+)</name>
        <dbReference type="ChEBI" id="CHEBI:29105"/>
    </ligand>
</feature>
<name>A0A7V3VSS4_9BACT</name>
<feature type="transmembrane region" description="Helical" evidence="7">
    <location>
        <begin position="108"/>
        <end position="128"/>
    </location>
</feature>
<dbReference type="Pfam" id="PF03006">
    <property type="entry name" value="HlyIII"/>
    <property type="match status" value="1"/>
</dbReference>
<feature type="binding site" evidence="6">
    <location>
        <position position="189"/>
    </location>
    <ligand>
        <name>Zn(2+)</name>
        <dbReference type="ChEBI" id="CHEBI:29105"/>
    </ligand>
</feature>
<proteinExistence type="inferred from homology"/>
<comment type="similarity">
    <text evidence="2">Belongs to the UPF0073 (Hly-III) family.</text>
</comment>
<feature type="transmembrane region" description="Helical" evidence="7">
    <location>
        <begin position="162"/>
        <end position="181"/>
    </location>
</feature>
<evidence type="ECO:0000256" key="1">
    <source>
        <dbReference type="ARBA" id="ARBA00004127"/>
    </source>
</evidence>
<evidence type="ECO:0000256" key="7">
    <source>
        <dbReference type="SAM" id="Phobius"/>
    </source>
</evidence>
<gene>
    <name evidence="8" type="ORF">ENX73_00910</name>
</gene>
<dbReference type="NCBIfam" id="TIGR01065">
    <property type="entry name" value="hlyIII"/>
    <property type="match status" value="1"/>
</dbReference>
<reference evidence="8" key="1">
    <citation type="journal article" date="2020" name="mSystems">
        <title>Genome- and Community-Level Interaction Insights into Carbon Utilization and Element Cycling Functions of Hydrothermarchaeota in Hydrothermal Sediment.</title>
        <authorList>
            <person name="Zhou Z."/>
            <person name="Liu Y."/>
            <person name="Xu W."/>
            <person name="Pan J."/>
            <person name="Luo Z.H."/>
            <person name="Li M."/>
        </authorList>
    </citation>
    <scope>NUCLEOTIDE SEQUENCE [LARGE SCALE GENOMIC DNA]</scope>
    <source>
        <strain evidence="8">SpSt-966</strain>
    </source>
</reference>
<accession>A0A7V3VSS4</accession>
<dbReference type="GO" id="GO:0140911">
    <property type="term" value="F:pore-forming activity"/>
    <property type="evidence" value="ECO:0007669"/>
    <property type="project" value="InterPro"/>
</dbReference>
<keyword evidence="5 7" id="KW-0472">Membrane</keyword>
<feature type="transmembrane region" description="Helical" evidence="7">
    <location>
        <begin position="135"/>
        <end position="156"/>
    </location>
</feature>
<feature type="transmembrane region" description="Helical" evidence="7">
    <location>
        <begin position="190"/>
        <end position="212"/>
    </location>
</feature>
<keyword evidence="4 7" id="KW-1133">Transmembrane helix</keyword>
<feature type="transmembrane region" description="Helical" evidence="7">
    <location>
        <begin position="46"/>
        <end position="66"/>
    </location>
</feature>
<protein>
    <submittedName>
        <fullName evidence="8">Hemolysin III family protein</fullName>
    </submittedName>
</protein>